<evidence type="ECO:0000313" key="2">
    <source>
        <dbReference type="Proteomes" id="UP000324897"/>
    </source>
</evidence>
<keyword evidence="2" id="KW-1185">Reference proteome</keyword>
<organism evidence="1 2">
    <name type="scientific">Eragrostis curvula</name>
    <name type="common">weeping love grass</name>
    <dbReference type="NCBI Taxonomy" id="38414"/>
    <lineage>
        <taxon>Eukaryota</taxon>
        <taxon>Viridiplantae</taxon>
        <taxon>Streptophyta</taxon>
        <taxon>Embryophyta</taxon>
        <taxon>Tracheophyta</taxon>
        <taxon>Spermatophyta</taxon>
        <taxon>Magnoliopsida</taxon>
        <taxon>Liliopsida</taxon>
        <taxon>Poales</taxon>
        <taxon>Poaceae</taxon>
        <taxon>PACMAD clade</taxon>
        <taxon>Chloridoideae</taxon>
        <taxon>Eragrostideae</taxon>
        <taxon>Eragrostidinae</taxon>
        <taxon>Eragrostis</taxon>
    </lineage>
</organism>
<name>A0A5J9TGP6_9POAL</name>
<accession>A0A5J9TGP6</accession>
<sequence length="137" mass="14926">IESTGCRGCGARVSAGEQPRRPSHCSPVASWRAYSCTTSCHRSGALRLSCHLHPSVVHAVSAPHDDTTTLQLPVVAAGKCTIKSEDSSDRFSALVEQLDSYEEKARLVVGTCRKETMIDVNVLRFVNVLMEVMVIRV</sequence>
<dbReference type="EMBL" id="RWGY01000039">
    <property type="protein sequence ID" value="TVU10550.1"/>
    <property type="molecule type" value="Genomic_DNA"/>
</dbReference>
<gene>
    <name evidence="1" type="ORF">EJB05_44091</name>
</gene>
<reference evidence="1 2" key="1">
    <citation type="journal article" date="2019" name="Sci. Rep.">
        <title>A high-quality genome of Eragrostis curvula grass provides insights into Poaceae evolution and supports new strategies to enhance forage quality.</title>
        <authorList>
            <person name="Carballo J."/>
            <person name="Santos B.A.C.M."/>
            <person name="Zappacosta D."/>
            <person name="Garbus I."/>
            <person name="Selva J.P."/>
            <person name="Gallo C.A."/>
            <person name="Diaz A."/>
            <person name="Albertini E."/>
            <person name="Caccamo M."/>
            <person name="Echenique V."/>
        </authorList>
    </citation>
    <scope>NUCLEOTIDE SEQUENCE [LARGE SCALE GENOMIC DNA]</scope>
    <source>
        <strain evidence="2">cv. Victoria</strain>
        <tissue evidence="1">Leaf</tissue>
    </source>
</reference>
<proteinExistence type="predicted"/>
<feature type="non-terminal residue" evidence="1">
    <location>
        <position position="1"/>
    </location>
</feature>
<dbReference type="AlphaFoldDB" id="A0A5J9TGP6"/>
<dbReference type="Proteomes" id="UP000324897">
    <property type="component" value="Chromosome 3"/>
</dbReference>
<dbReference type="Gramene" id="TVU10550">
    <property type="protein sequence ID" value="TVU10550"/>
    <property type="gene ID" value="EJB05_44091"/>
</dbReference>
<protein>
    <submittedName>
        <fullName evidence="1">Uncharacterized protein</fullName>
    </submittedName>
</protein>
<comment type="caution">
    <text evidence="1">The sequence shown here is derived from an EMBL/GenBank/DDBJ whole genome shotgun (WGS) entry which is preliminary data.</text>
</comment>
<evidence type="ECO:0000313" key="1">
    <source>
        <dbReference type="EMBL" id="TVU10550.1"/>
    </source>
</evidence>